<organism evidence="2 3">
    <name type="scientific">Laccaria amethystina LaAM-08-1</name>
    <dbReference type="NCBI Taxonomy" id="1095629"/>
    <lineage>
        <taxon>Eukaryota</taxon>
        <taxon>Fungi</taxon>
        <taxon>Dikarya</taxon>
        <taxon>Basidiomycota</taxon>
        <taxon>Agaricomycotina</taxon>
        <taxon>Agaricomycetes</taxon>
        <taxon>Agaricomycetidae</taxon>
        <taxon>Agaricales</taxon>
        <taxon>Agaricineae</taxon>
        <taxon>Hydnangiaceae</taxon>
        <taxon>Laccaria</taxon>
    </lineage>
</organism>
<dbReference type="OrthoDB" id="3002189at2759"/>
<reference evidence="3" key="2">
    <citation type="submission" date="2015-01" db="EMBL/GenBank/DDBJ databases">
        <title>Evolutionary Origins and Diversification of the Mycorrhizal Mutualists.</title>
        <authorList>
            <consortium name="DOE Joint Genome Institute"/>
            <consortium name="Mycorrhizal Genomics Consortium"/>
            <person name="Kohler A."/>
            <person name="Kuo A."/>
            <person name="Nagy L.G."/>
            <person name="Floudas D."/>
            <person name="Copeland A."/>
            <person name="Barry K.W."/>
            <person name="Cichocki N."/>
            <person name="Veneault-Fourrey C."/>
            <person name="LaButti K."/>
            <person name="Lindquist E.A."/>
            <person name="Lipzen A."/>
            <person name="Lundell T."/>
            <person name="Morin E."/>
            <person name="Murat C."/>
            <person name="Riley R."/>
            <person name="Ohm R."/>
            <person name="Sun H."/>
            <person name="Tunlid A."/>
            <person name="Henrissat B."/>
            <person name="Grigoriev I.V."/>
            <person name="Hibbett D.S."/>
            <person name="Martin F."/>
        </authorList>
    </citation>
    <scope>NUCLEOTIDE SEQUENCE [LARGE SCALE GENOMIC DNA]</scope>
    <source>
        <strain evidence="3">LaAM-08-1</strain>
    </source>
</reference>
<dbReference type="HOGENOM" id="CLU_590605_0_0_1"/>
<evidence type="ECO:0000313" key="3">
    <source>
        <dbReference type="Proteomes" id="UP000054477"/>
    </source>
</evidence>
<dbReference type="AlphaFoldDB" id="A0A0C9YEY2"/>
<evidence type="ECO:0000256" key="1">
    <source>
        <dbReference type="SAM" id="MobiDB-lite"/>
    </source>
</evidence>
<feature type="compositionally biased region" description="Basic and acidic residues" evidence="1">
    <location>
        <begin position="301"/>
        <end position="313"/>
    </location>
</feature>
<feature type="region of interest" description="Disordered" evidence="1">
    <location>
        <begin position="227"/>
        <end position="464"/>
    </location>
</feature>
<feature type="compositionally biased region" description="Polar residues" evidence="1">
    <location>
        <begin position="345"/>
        <end position="368"/>
    </location>
</feature>
<dbReference type="EMBL" id="KN838540">
    <property type="protein sequence ID" value="KIK08972.1"/>
    <property type="molecule type" value="Genomic_DNA"/>
</dbReference>
<feature type="compositionally biased region" description="Low complexity" evidence="1">
    <location>
        <begin position="391"/>
        <end position="412"/>
    </location>
</feature>
<feature type="compositionally biased region" description="Low complexity" evidence="1">
    <location>
        <begin position="256"/>
        <end position="266"/>
    </location>
</feature>
<sequence length="464" mass="49645">MFRANYPDLDVLDSPLISPLPTSVGGLPGSALAEKIFNDPGSWEDGALDLDGIGGDPMAWFQEEVDKFRANSAGLPDAALGPHYEDDFPEKVRWMKTPVSAVPKNLQLKGMRRSVRPISLAALFEQSGDRFSKDLQKQMTKFLESGSSQSPALSPPSTGSSATTASSTPSPLHVQTTVGAHPDIISPSPVTIYSASATLSFLEWYGIYPGVSPRRGSSLISPNSKIAFDVPPKRGSSVPPPNAEPEKVIERPTTPPGLSRTSSSLSPPKPLPTEPLHLRRPSAEADTSQFRRPSLESNAPDTRRPSMESDASHSRQPSFENVLTPSAPPSYSRSPSPAYSHLAPSRSTTPARTGRSTSESHWSRSTTPIRRLPSIPNTRSVTPPIMDGRRPSLPTLPSSVSHSLSLPSSPDPATANRPLSAVRSPLGGPIGPRSRANTGLNHHTRNPSLAKSSSLSHRPPVLRL</sequence>
<feature type="compositionally biased region" description="Low complexity" evidence="1">
    <location>
        <begin position="329"/>
        <end position="340"/>
    </location>
</feature>
<dbReference type="STRING" id="1095629.A0A0C9YEY2"/>
<proteinExistence type="predicted"/>
<keyword evidence="3" id="KW-1185">Reference proteome</keyword>
<accession>A0A0C9YEY2</accession>
<reference evidence="2 3" key="1">
    <citation type="submission" date="2014-04" db="EMBL/GenBank/DDBJ databases">
        <authorList>
            <consortium name="DOE Joint Genome Institute"/>
            <person name="Kuo A."/>
            <person name="Kohler A."/>
            <person name="Nagy L.G."/>
            <person name="Floudas D."/>
            <person name="Copeland A."/>
            <person name="Barry K.W."/>
            <person name="Cichocki N."/>
            <person name="Veneault-Fourrey C."/>
            <person name="LaButti K."/>
            <person name="Lindquist E.A."/>
            <person name="Lipzen A."/>
            <person name="Lundell T."/>
            <person name="Morin E."/>
            <person name="Murat C."/>
            <person name="Sun H."/>
            <person name="Tunlid A."/>
            <person name="Henrissat B."/>
            <person name="Grigoriev I.V."/>
            <person name="Hibbett D.S."/>
            <person name="Martin F."/>
            <person name="Nordberg H.P."/>
            <person name="Cantor M.N."/>
            <person name="Hua S.X."/>
        </authorList>
    </citation>
    <scope>NUCLEOTIDE SEQUENCE [LARGE SCALE GENOMIC DNA]</scope>
    <source>
        <strain evidence="2 3">LaAM-08-1</strain>
    </source>
</reference>
<feature type="compositionally biased region" description="Polar residues" evidence="1">
    <location>
        <begin position="314"/>
        <end position="324"/>
    </location>
</feature>
<name>A0A0C9YEY2_9AGAR</name>
<feature type="compositionally biased region" description="Polar residues" evidence="1">
    <location>
        <begin position="285"/>
        <end position="300"/>
    </location>
</feature>
<feature type="region of interest" description="Disordered" evidence="1">
    <location>
        <begin position="141"/>
        <end position="185"/>
    </location>
</feature>
<feature type="compositionally biased region" description="Polar residues" evidence="1">
    <location>
        <begin position="435"/>
        <end position="456"/>
    </location>
</feature>
<feature type="compositionally biased region" description="Low complexity" evidence="1">
    <location>
        <begin position="150"/>
        <end position="171"/>
    </location>
</feature>
<gene>
    <name evidence="2" type="ORF">K443DRAFT_672015</name>
</gene>
<evidence type="ECO:0000313" key="2">
    <source>
        <dbReference type="EMBL" id="KIK08972.1"/>
    </source>
</evidence>
<protein>
    <submittedName>
        <fullName evidence="2">Uncharacterized protein</fullName>
    </submittedName>
</protein>
<dbReference type="Proteomes" id="UP000054477">
    <property type="component" value="Unassembled WGS sequence"/>
</dbReference>